<organism evidence="1">
    <name type="scientific">Salix viminalis</name>
    <name type="common">Common osier</name>
    <name type="synonym">Basket willow</name>
    <dbReference type="NCBI Taxonomy" id="40686"/>
    <lineage>
        <taxon>Eukaryota</taxon>
        <taxon>Viridiplantae</taxon>
        <taxon>Streptophyta</taxon>
        <taxon>Embryophyta</taxon>
        <taxon>Tracheophyta</taxon>
        <taxon>Spermatophyta</taxon>
        <taxon>Magnoliopsida</taxon>
        <taxon>eudicotyledons</taxon>
        <taxon>Gunneridae</taxon>
        <taxon>Pentapetalae</taxon>
        <taxon>rosids</taxon>
        <taxon>fabids</taxon>
        <taxon>Malpighiales</taxon>
        <taxon>Salicaceae</taxon>
        <taxon>Saliceae</taxon>
        <taxon>Salix</taxon>
    </lineage>
</organism>
<proteinExistence type="predicted"/>
<accession>A0A6N2JYK2</accession>
<evidence type="ECO:0000313" key="1">
    <source>
        <dbReference type="EMBL" id="VFU20911.1"/>
    </source>
</evidence>
<reference evidence="1" key="1">
    <citation type="submission" date="2019-03" db="EMBL/GenBank/DDBJ databases">
        <authorList>
            <person name="Mank J."/>
            <person name="Almeida P."/>
        </authorList>
    </citation>
    <scope>NUCLEOTIDE SEQUENCE</scope>
    <source>
        <strain evidence="1">78183</strain>
    </source>
</reference>
<protein>
    <submittedName>
        <fullName evidence="1">Uncharacterized protein</fullName>
    </submittedName>
</protein>
<name>A0A6N2JYK2_SALVM</name>
<dbReference type="AlphaFoldDB" id="A0A6N2JYK2"/>
<dbReference type="EMBL" id="CAADRP010000001">
    <property type="protein sequence ID" value="VFU20911.1"/>
    <property type="molecule type" value="Genomic_DNA"/>
</dbReference>
<sequence>MYIFMSDESDPVMDTLEKLYSEMNCWRLEQSRVKSSGLERNPNELILMCSNAGHESSSHANNVGYYLPSYNEHLMCVLERSNPTCWLRLSSSYKAHGKKHGREVNFDISATCCFSHDR</sequence>
<gene>
    <name evidence="1" type="ORF">SVIM_LOCUS9352</name>
</gene>